<evidence type="ECO:0000256" key="7">
    <source>
        <dbReference type="RuleBase" id="RU004466"/>
    </source>
</evidence>
<gene>
    <name evidence="8" type="ORF">GQS40_03695</name>
</gene>
<comment type="caution">
    <text evidence="8">The sequence shown here is derived from an EMBL/GenBank/DDBJ whole genome shotgun (WGS) entry which is preliminary data.</text>
</comment>
<evidence type="ECO:0000256" key="3">
    <source>
        <dbReference type="ARBA" id="ARBA00022679"/>
    </source>
</evidence>
<accession>A0A6L7A5E9</accession>
<dbReference type="PROSITE" id="PS00723">
    <property type="entry name" value="POLYPRENYL_SYNTHASE_1"/>
    <property type="match status" value="1"/>
</dbReference>
<keyword evidence="4" id="KW-0479">Metal-binding</keyword>
<dbReference type="Pfam" id="PF00348">
    <property type="entry name" value="polyprenyl_synt"/>
    <property type="match status" value="1"/>
</dbReference>
<evidence type="ECO:0000256" key="2">
    <source>
        <dbReference type="ARBA" id="ARBA00006706"/>
    </source>
</evidence>
<dbReference type="PANTHER" id="PTHR43281:SF1">
    <property type="entry name" value="FARNESYL DIPHOSPHATE SYNTHASE"/>
    <property type="match status" value="1"/>
</dbReference>
<dbReference type="GO" id="GO:0008299">
    <property type="term" value="P:isoprenoid biosynthetic process"/>
    <property type="evidence" value="ECO:0007669"/>
    <property type="project" value="UniProtKB-KW"/>
</dbReference>
<evidence type="ECO:0000256" key="5">
    <source>
        <dbReference type="ARBA" id="ARBA00022842"/>
    </source>
</evidence>
<comment type="cofactor">
    <cofactor evidence="1">
        <name>Mg(2+)</name>
        <dbReference type="ChEBI" id="CHEBI:18420"/>
    </cofactor>
</comment>
<dbReference type="GO" id="GO:0004659">
    <property type="term" value="F:prenyltransferase activity"/>
    <property type="evidence" value="ECO:0007669"/>
    <property type="project" value="InterPro"/>
</dbReference>
<keyword evidence="6" id="KW-0414">Isoprene biosynthesis</keyword>
<dbReference type="InterPro" id="IPR033749">
    <property type="entry name" value="Polyprenyl_synt_CS"/>
</dbReference>
<evidence type="ECO:0000313" key="8">
    <source>
        <dbReference type="EMBL" id="MWN20776.1"/>
    </source>
</evidence>
<name>A0A6L7A5E9_LEULA</name>
<evidence type="ECO:0000313" key="9">
    <source>
        <dbReference type="Proteomes" id="UP000478636"/>
    </source>
</evidence>
<keyword evidence="3 7" id="KW-0808">Transferase</keyword>
<dbReference type="SFLD" id="SFLDS00005">
    <property type="entry name" value="Isoprenoid_Synthase_Type_I"/>
    <property type="match status" value="1"/>
</dbReference>
<dbReference type="SUPFAM" id="SSF48576">
    <property type="entry name" value="Terpenoid synthases"/>
    <property type="match status" value="1"/>
</dbReference>
<dbReference type="GO" id="GO:0046872">
    <property type="term" value="F:metal ion binding"/>
    <property type="evidence" value="ECO:0007669"/>
    <property type="project" value="UniProtKB-KW"/>
</dbReference>
<dbReference type="PROSITE" id="PS00444">
    <property type="entry name" value="POLYPRENYL_SYNTHASE_2"/>
    <property type="match status" value="1"/>
</dbReference>
<dbReference type="EMBL" id="WSZI01000013">
    <property type="protein sequence ID" value="MWN20776.1"/>
    <property type="molecule type" value="Genomic_DNA"/>
</dbReference>
<dbReference type="RefSeq" id="WP_195218428.1">
    <property type="nucleotide sequence ID" value="NZ_DAITWI010000001.1"/>
</dbReference>
<dbReference type="Proteomes" id="UP000478636">
    <property type="component" value="Unassembled WGS sequence"/>
</dbReference>
<dbReference type="InterPro" id="IPR000092">
    <property type="entry name" value="Polyprenyl_synt"/>
</dbReference>
<organism evidence="8 9">
    <name type="scientific">Leuconostoc lactis</name>
    <dbReference type="NCBI Taxonomy" id="1246"/>
    <lineage>
        <taxon>Bacteria</taxon>
        <taxon>Bacillati</taxon>
        <taxon>Bacillota</taxon>
        <taxon>Bacilli</taxon>
        <taxon>Lactobacillales</taxon>
        <taxon>Lactobacillaceae</taxon>
        <taxon>Leuconostoc</taxon>
    </lineage>
</organism>
<dbReference type="AlphaFoldDB" id="A0A6L7A5E9"/>
<reference evidence="8 9" key="1">
    <citation type="submission" date="2019-12" db="EMBL/GenBank/DDBJ databases">
        <title>Complete genome sequence of Leuconostoc lactis strain AVN1 provides insights into metabolic potential.</title>
        <authorList>
            <person name="Besrour N."/>
            <person name="Najjari A."/>
            <person name="Fhoula I."/>
            <person name="Jaballah S."/>
            <person name="Klibi N."/>
            <person name="Ouzari H.I."/>
        </authorList>
    </citation>
    <scope>NUCLEOTIDE SEQUENCE [LARGE SCALE GENOMIC DNA]</scope>
    <source>
        <strain evidence="8 9">AVN1</strain>
    </source>
</reference>
<evidence type="ECO:0000256" key="4">
    <source>
        <dbReference type="ARBA" id="ARBA00022723"/>
    </source>
</evidence>
<sequence length="299" mass="32505">MTKFAELRATYGPKIDAQLAQDLKQITTDAQFSEMMAYAVLNGGKRLRPLLTLAVISSFQQAITPQALKLATAVEWVHSYSLVHDDLPAMDNDLLRRGQPSVHAKFGEAAAILVGDALLTGAFEVVTTANTLAPAETMIPDQAIVTIVQNLARFSGAAGMVIGQMHDMANHGQNLQIATDWLLQEIYTPKTAALIQFSAQLGAQLATLHQTQVPEVTQAMAQFGLDFGLAFQIQDDLDDFEQDDTATIGALPHLIGVSAARTLRDRYLQDANDRLTQLTTLVPAFDRTLLDDFLTLIGD</sequence>
<comment type="similarity">
    <text evidence="2 7">Belongs to the FPP/GGPP synthase family.</text>
</comment>
<proteinExistence type="inferred from homology"/>
<protein>
    <submittedName>
        <fullName evidence="8">Polyprenyl synthetase family protein</fullName>
    </submittedName>
</protein>
<dbReference type="Gene3D" id="1.10.600.10">
    <property type="entry name" value="Farnesyl Diphosphate Synthase"/>
    <property type="match status" value="1"/>
</dbReference>
<keyword evidence="5" id="KW-0460">Magnesium</keyword>
<evidence type="ECO:0000256" key="6">
    <source>
        <dbReference type="ARBA" id="ARBA00023229"/>
    </source>
</evidence>
<evidence type="ECO:0000256" key="1">
    <source>
        <dbReference type="ARBA" id="ARBA00001946"/>
    </source>
</evidence>
<dbReference type="InterPro" id="IPR008949">
    <property type="entry name" value="Isoprenoid_synthase_dom_sf"/>
</dbReference>
<dbReference type="PANTHER" id="PTHR43281">
    <property type="entry name" value="FARNESYL DIPHOSPHATE SYNTHASE"/>
    <property type="match status" value="1"/>
</dbReference>